<keyword evidence="6 7" id="KW-0472">Membrane</keyword>
<keyword evidence="11" id="KW-1185">Reference proteome</keyword>
<dbReference type="Pfam" id="PF12704">
    <property type="entry name" value="MacB_PCD"/>
    <property type="match status" value="1"/>
</dbReference>
<dbReference type="Pfam" id="PF02687">
    <property type="entry name" value="FtsX"/>
    <property type="match status" value="1"/>
</dbReference>
<accession>A0ABT6Y6V9</accession>
<dbReference type="InterPro" id="IPR051447">
    <property type="entry name" value="Lipoprotein-release_system"/>
</dbReference>
<dbReference type="PANTHER" id="PTHR30489">
    <property type="entry name" value="LIPOPROTEIN-RELEASING SYSTEM TRANSMEMBRANE PROTEIN LOLE"/>
    <property type="match status" value="1"/>
</dbReference>
<dbReference type="InterPro" id="IPR003838">
    <property type="entry name" value="ABC3_permease_C"/>
</dbReference>
<keyword evidence="5 7" id="KW-1133">Transmembrane helix</keyword>
<evidence type="ECO:0000313" key="11">
    <source>
        <dbReference type="Proteomes" id="UP001236507"/>
    </source>
</evidence>
<feature type="transmembrane region" description="Helical" evidence="7">
    <location>
        <begin position="377"/>
        <end position="396"/>
    </location>
</feature>
<evidence type="ECO:0000256" key="6">
    <source>
        <dbReference type="ARBA" id="ARBA00023136"/>
    </source>
</evidence>
<feature type="domain" description="MacB-like periplasmic core" evidence="9">
    <location>
        <begin position="25"/>
        <end position="248"/>
    </location>
</feature>
<feature type="transmembrane region" description="Helical" evidence="7">
    <location>
        <begin position="20"/>
        <end position="46"/>
    </location>
</feature>
<dbReference type="Proteomes" id="UP001236507">
    <property type="component" value="Unassembled WGS sequence"/>
</dbReference>
<feature type="transmembrane region" description="Helical" evidence="7">
    <location>
        <begin position="323"/>
        <end position="346"/>
    </location>
</feature>
<evidence type="ECO:0000259" key="9">
    <source>
        <dbReference type="Pfam" id="PF12704"/>
    </source>
</evidence>
<evidence type="ECO:0000256" key="5">
    <source>
        <dbReference type="ARBA" id="ARBA00022989"/>
    </source>
</evidence>
<dbReference type="EMBL" id="JASHIF010000004">
    <property type="protein sequence ID" value="MDI9858853.1"/>
    <property type="molecule type" value="Genomic_DNA"/>
</dbReference>
<dbReference type="InterPro" id="IPR025857">
    <property type="entry name" value="MacB_PCD"/>
</dbReference>
<comment type="similarity">
    <text evidence="2">Belongs to the ABC-4 integral membrane protein family. LolC/E subfamily.</text>
</comment>
<feature type="transmembrane region" description="Helical" evidence="7">
    <location>
        <begin position="275"/>
        <end position="302"/>
    </location>
</feature>
<dbReference type="PANTHER" id="PTHR30489:SF0">
    <property type="entry name" value="LIPOPROTEIN-RELEASING SYSTEM TRANSMEMBRANE PROTEIN LOLE"/>
    <property type="match status" value="1"/>
</dbReference>
<feature type="domain" description="ABC3 transporter permease C-terminal" evidence="8">
    <location>
        <begin position="281"/>
        <end position="401"/>
    </location>
</feature>
<evidence type="ECO:0000256" key="1">
    <source>
        <dbReference type="ARBA" id="ARBA00004651"/>
    </source>
</evidence>
<protein>
    <submittedName>
        <fullName evidence="10">ABC transporter permease</fullName>
    </submittedName>
</protein>
<evidence type="ECO:0000256" key="3">
    <source>
        <dbReference type="ARBA" id="ARBA00022475"/>
    </source>
</evidence>
<organism evidence="10 11">
    <name type="scientific">Flectobacillus roseus</name>
    <dbReference type="NCBI Taxonomy" id="502259"/>
    <lineage>
        <taxon>Bacteria</taxon>
        <taxon>Pseudomonadati</taxon>
        <taxon>Bacteroidota</taxon>
        <taxon>Cytophagia</taxon>
        <taxon>Cytophagales</taxon>
        <taxon>Flectobacillaceae</taxon>
        <taxon>Flectobacillus</taxon>
    </lineage>
</organism>
<evidence type="ECO:0000256" key="2">
    <source>
        <dbReference type="ARBA" id="ARBA00005236"/>
    </source>
</evidence>
<keyword evidence="3" id="KW-1003">Cell membrane</keyword>
<comment type="caution">
    <text evidence="10">The sequence shown here is derived from an EMBL/GenBank/DDBJ whole genome shotgun (WGS) entry which is preliminary data.</text>
</comment>
<evidence type="ECO:0000313" key="10">
    <source>
        <dbReference type="EMBL" id="MDI9858853.1"/>
    </source>
</evidence>
<evidence type="ECO:0000259" key="8">
    <source>
        <dbReference type="Pfam" id="PF02687"/>
    </source>
</evidence>
<sequence length="402" mass="45049">MNLPFFVAKRYFIARKKTSFISLISWISMLGVCVGTMALVIVLSVFNGLEAFQKGLFRTFDAELKISAKKGKNFPCTPDFLAKLQAVDGVSTITQVIQESALIRYKEAQMVVTLKGVDDNFLKQQRLKSSIIDGELKLGGQGISYAVVGSGVAFTLGIDVDAFYPLETWYPRNNHSKTIDFNSTDAFNRLNLLPTGIFAIEQEYDNNFVFVPLSFAQELFEYDNKRTSLEIQVKDPKQIPQIQNEIQDLLGENFVVQNQDEQHASLLRAIKIEKLFVFLTLSFIIGIASFNIFFSLSMLAIEKKPDVKTLRAMGASRSIIKRIFLYEGAIVAFSGALVGLILGFTICWLQKVYGFVSMGIVGSLVDAYPVEMRFNDFFFTAVVVIIMTLAASYFPAKRAVKF</sequence>
<comment type="subcellular location">
    <subcellularLocation>
        <location evidence="1">Cell membrane</location>
        <topology evidence="1">Multi-pass membrane protein</topology>
    </subcellularLocation>
</comment>
<reference evidence="10 11" key="1">
    <citation type="submission" date="2023-05" db="EMBL/GenBank/DDBJ databases">
        <title>Novel species of genus Flectobacillus isolated from stream in China.</title>
        <authorList>
            <person name="Lu H."/>
        </authorList>
    </citation>
    <scope>NUCLEOTIDE SEQUENCE [LARGE SCALE GENOMIC DNA]</scope>
    <source>
        <strain evidence="10 11">KCTC 42575</strain>
    </source>
</reference>
<proteinExistence type="inferred from homology"/>
<dbReference type="RefSeq" id="WP_283343947.1">
    <property type="nucleotide sequence ID" value="NZ_JASHIF010000004.1"/>
</dbReference>
<gene>
    <name evidence="10" type="ORF">QM524_06520</name>
</gene>
<evidence type="ECO:0000256" key="4">
    <source>
        <dbReference type="ARBA" id="ARBA00022692"/>
    </source>
</evidence>
<keyword evidence="4 7" id="KW-0812">Transmembrane</keyword>
<evidence type="ECO:0000256" key="7">
    <source>
        <dbReference type="SAM" id="Phobius"/>
    </source>
</evidence>
<name>A0ABT6Y6V9_9BACT</name>